<dbReference type="PANTHER" id="PTHR48090:SF7">
    <property type="entry name" value="RFBJ PROTEIN"/>
    <property type="match status" value="1"/>
</dbReference>
<dbReference type="Gene3D" id="3.90.550.10">
    <property type="entry name" value="Spore Coat Polysaccharide Biosynthesis Protein SpsA, Chain A"/>
    <property type="match status" value="1"/>
</dbReference>
<dbReference type="SUPFAM" id="SSF53448">
    <property type="entry name" value="Nucleotide-diphospho-sugar transferases"/>
    <property type="match status" value="1"/>
</dbReference>
<evidence type="ECO:0000313" key="4">
    <source>
        <dbReference type="EMBL" id="SFI11070.1"/>
    </source>
</evidence>
<gene>
    <name evidence="4" type="ORF">SAMN05444682_102352</name>
</gene>
<feature type="domain" description="DUF2062" evidence="3">
    <location>
        <begin position="255"/>
        <end position="390"/>
    </location>
</feature>
<feature type="transmembrane region" description="Helical" evidence="1">
    <location>
        <begin position="320"/>
        <end position="342"/>
    </location>
</feature>
<keyword evidence="4" id="KW-0808">Transferase</keyword>
<keyword evidence="5" id="KW-1185">Reference proteome</keyword>
<keyword evidence="1" id="KW-0472">Membrane</keyword>
<keyword evidence="1" id="KW-0812">Transmembrane</keyword>
<proteinExistence type="predicted"/>
<dbReference type="CDD" id="cd04179">
    <property type="entry name" value="DPM_DPG-synthase_like"/>
    <property type="match status" value="1"/>
</dbReference>
<reference evidence="4 5" key="1">
    <citation type="submission" date="2016-10" db="EMBL/GenBank/DDBJ databases">
        <authorList>
            <person name="de Groot N.N."/>
        </authorList>
    </citation>
    <scope>NUCLEOTIDE SEQUENCE [LARGE SCALE GENOMIC DNA]</scope>
    <source>
        <strain evidence="4 5">RK1</strain>
    </source>
</reference>
<dbReference type="InterPro" id="IPR018639">
    <property type="entry name" value="DUF2062"/>
</dbReference>
<feature type="transmembrane region" description="Helical" evidence="1">
    <location>
        <begin position="273"/>
        <end position="299"/>
    </location>
</feature>
<dbReference type="GO" id="GO:0016740">
    <property type="term" value="F:transferase activity"/>
    <property type="evidence" value="ECO:0007669"/>
    <property type="project" value="UniProtKB-KW"/>
</dbReference>
<dbReference type="Pfam" id="PF09835">
    <property type="entry name" value="DUF2062"/>
    <property type="match status" value="1"/>
</dbReference>
<name>A0A1I3FIN8_9SPHI</name>
<dbReference type="InterPro" id="IPR050256">
    <property type="entry name" value="Glycosyltransferase_2"/>
</dbReference>
<feature type="transmembrane region" description="Helical" evidence="1">
    <location>
        <begin position="219"/>
        <end position="237"/>
    </location>
</feature>
<accession>A0A1I3FIN8</accession>
<dbReference type="AlphaFoldDB" id="A0A1I3FIN8"/>
<dbReference type="InterPro" id="IPR001173">
    <property type="entry name" value="Glyco_trans_2-like"/>
</dbReference>
<feature type="domain" description="Glycosyltransferase 2-like" evidence="2">
    <location>
        <begin position="13"/>
        <end position="135"/>
    </location>
</feature>
<protein>
    <submittedName>
        <fullName evidence="4">Glycosyltransferase involved in cell wall bisynthesis</fullName>
    </submittedName>
</protein>
<dbReference type="OrthoDB" id="9810303at2"/>
<feature type="transmembrane region" description="Helical" evidence="1">
    <location>
        <begin position="362"/>
        <end position="384"/>
    </location>
</feature>
<keyword evidence="1" id="KW-1133">Transmembrane helix</keyword>
<evidence type="ECO:0000259" key="3">
    <source>
        <dbReference type="Pfam" id="PF09835"/>
    </source>
</evidence>
<evidence type="ECO:0000313" key="5">
    <source>
        <dbReference type="Proteomes" id="UP000198670"/>
    </source>
</evidence>
<sequence>MANTDVLTTINACVIIPTYNNAKTLSRVIDGVLTYTSHLIVVNDGSTDATNHVLSRYATLTRIDIPRNRGKGNALREGFREARAQRFDYAITLDSDGQHFPDDIPLFVDDIEENGLALLIGDRNMNQEGIPGKSSFGNRFSNFWFRFETGIALSDTQSGFRLYPLREVCDIRFYTTKFEFEIEVIVKAAWRNIPIRNVPIRVLYDPDERISHFRPFRDFTRISILNTWLVLVALLYIRPRDYFRTFRKKGFKRFFLEDLLHSADPPLKKSLSVALGVLIGLSPFWGFQTVIVLFLAWIFRLNKLIAFAFSNVSIPPLIPFIVYACLKIGTFVLGESTTVSSFNWRQFDTYRPYIQQHLTEYVVGSFVLGIFAAAVAGALSYVLLNTQSGRNVQKTT</sequence>
<evidence type="ECO:0000259" key="2">
    <source>
        <dbReference type="Pfam" id="PF00535"/>
    </source>
</evidence>
<dbReference type="RefSeq" id="WP_090625222.1">
    <property type="nucleotide sequence ID" value="NZ_FOQO01000002.1"/>
</dbReference>
<dbReference type="InterPro" id="IPR029044">
    <property type="entry name" value="Nucleotide-diphossugar_trans"/>
</dbReference>
<dbReference type="EMBL" id="FOQO01000002">
    <property type="protein sequence ID" value="SFI11070.1"/>
    <property type="molecule type" value="Genomic_DNA"/>
</dbReference>
<dbReference type="STRING" id="1477437.SAMN05444682_102352"/>
<evidence type="ECO:0000256" key="1">
    <source>
        <dbReference type="SAM" id="Phobius"/>
    </source>
</evidence>
<dbReference type="Proteomes" id="UP000198670">
    <property type="component" value="Unassembled WGS sequence"/>
</dbReference>
<dbReference type="PANTHER" id="PTHR48090">
    <property type="entry name" value="UNDECAPRENYL-PHOSPHATE 4-DEOXY-4-FORMAMIDO-L-ARABINOSE TRANSFERASE-RELATED"/>
    <property type="match status" value="1"/>
</dbReference>
<organism evidence="4 5">
    <name type="scientific">Parapedobacter indicus</name>
    <dbReference type="NCBI Taxonomy" id="1477437"/>
    <lineage>
        <taxon>Bacteria</taxon>
        <taxon>Pseudomonadati</taxon>
        <taxon>Bacteroidota</taxon>
        <taxon>Sphingobacteriia</taxon>
        <taxon>Sphingobacteriales</taxon>
        <taxon>Sphingobacteriaceae</taxon>
        <taxon>Parapedobacter</taxon>
    </lineage>
</organism>
<dbReference type="Pfam" id="PF00535">
    <property type="entry name" value="Glycos_transf_2"/>
    <property type="match status" value="1"/>
</dbReference>